<gene>
    <name evidence="18" type="ORF">SAMN04489750_3053</name>
</gene>
<evidence type="ECO:0000256" key="3">
    <source>
        <dbReference type="ARBA" id="ARBA00010136"/>
    </source>
</evidence>
<dbReference type="PANTHER" id="PTHR45726:SF3">
    <property type="entry name" value="LEUKOTRIENE A-4 HYDROLASE"/>
    <property type="match status" value="1"/>
</dbReference>
<dbReference type="InterPro" id="IPR014782">
    <property type="entry name" value="Peptidase_M1_dom"/>
</dbReference>
<evidence type="ECO:0000256" key="9">
    <source>
        <dbReference type="ARBA" id="ARBA00022801"/>
    </source>
</evidence>
<dbReference type="Gene3D" id="2.60.40.1730">
    <property type="entry name" value="tricorn interacting facor f3 domain"/>
    <property type="match status" value="1"/>
</dbReference>
<dbReference type="EC" id="3.4.11.2" evidence="4"/>
<feature type="domain" description="Peptidase M1 membrane alanine aminopeptidase" evidence="16">
    <location>
        <begin position="229"/>
        <end position="420"/>
    </location>
</feature>
<dbReference type="GO" id="GO:0008270">
    <property type="term" value="F:zinc ion binding"/>
    <property type="evidence" value="ECO:0007669"/>
    <property type="project" value="InterPro"/>
</dbReference>
<evidence type="ECO:0000256" key="6">
    <source>
        <dbReference type="ARBA" id="ARBA00022490"/>
    </source>
</evidence>
<comment type="cofactor">
    <cofactor evidence="15">
        <name>Zn(2+)</name>
        <dbReference type="ChEBI" id="CHEBI:29105"/>
    </cofactor>
    <text evidence="15">Binds 1 zinc ion per subunit.</text>
</comment>
<feature type="binding site" evidence="15">
    <location>
        <position position="289"/>
    </location>
    <ligand>
        <name>Zn(2+)</name>
        <dbReference type="ChEBI" id="CHEBI:29105"/>
        <note>catalytic</note>
    </ligand>
</feature>
<evidence type="ECO:0000259" key="16">
    <source>
        <dbReference type="Pfam" id="PF01433"/>
    </source>
</evidence>
<dbReference type="PRINTS" id="PR00756">
    <property type="entry name" value="ALADIPTASE"/>
</dbReference>
<keyword evidence="9" id="KW-0378">Hydrolase</keyword>
<evidence type="ECO:0000256" key="2">
    <source>
        <dbReference type="ARBA" id="ARBA00004496"/>
    </source>
</evidence>
<dbReference type="InterPro" id="IPR034015">
    <property type="entry name" value="M1_LTA4H"/>
</dbReference>
<protein>
    <recommendedName>
        <fullName evidence="5">Aminopeptidase N</fullName>
        <ecNumber evidence="4">3.4.11.2</ecNumber>
    </recommendedName>
    <alternativeName>
        <fullName evidence="12">Alanine aminopeptidase</fullName>
    </alternativeName>
    <alternativeName>
        <fullName evidence="13">Lysyl aminopeptidase</fullName>
    </alternativeName>
</protein>
<keyword evidence="8 15" id="KW-0479">Metal-binding</keyword>
<keyword evidence="11" id="KW-0482">Metalloprotease</keyword>
<evidence type="ECO:0000256" key="15">
    <source>
        <dbReference type="PIRSR" id="PIRSR634015-3"/>
    </source>
</evidence>
<dbReference type="Gene3D" id="1.10.390.10">
    <property type="entry name" value="Neutral Protease Domain 2"/>
    <property type="match status" value="1"/>
</dbReference>
<dbReference type="AlphaFoldDB" id="A0A2Y9C290"/>
<sequence length="432" mass="48587">MPSADPYLPGHGDTTYDVTRYDLDLDYAIENNHLSGRATLTIRALQDNLRGLTLDLHALKVVKITGVKLERHRHDGNRLRLRLSSPLRVDDRVTFTVAYRGVPSVVRDKVGEAGWEELEDGVLVAGQPGGAPSWFPCNDRASNKAPYRINVTCNSAYFVVANGSRTGVRRHGSKTTWSYVQTEPMAPYLATVQIGRYVEHEVTGGPTRTYAVVPPALRTRFDRAFADQTAMMQLFTRCFGPYPFPSYRIVVTDDSLEIPLEAQSLSIFGSNLLDRRWDSQRLIAHELAHQWFGNAVTLARLQDIWLHEGFACYSEWLWSQECGHGSTQDQAALHWKQLSGKTPRHLLAAPGPEQVFDDWVYKRGALTVHAIRAAIGDESFFALLAGWIDRFKGSNATTQEFVEFAQTFTGHPVGRIVEPWLYELPLPPLPRL</sequence>
<evidence type="ECO:0000256" key="8">
    <source>
        <dbReference type="ARBA" id="ARBA00022723"/>
    </source>
</evidence>
<evidence type="ECO:0000256" key="11">
    <source>
        <dbReference type="ARBA" id="ARBA00023049"/>
    </source>
</evidence>
<dbReference type="InterPro" id="IPR042097">
    <property type="entry name" value="Aminopeptidase_N-like_N_sf"/>
</dbReference>
<evidence type="ECO:0000259" key="17">
    <source>
        <dbReference type="Pfam" id="PF17900"/>
    </source>
</evidence>
<dbReference type="InterPro" id="IPR045357">
    <property type="entry name" value="Aminopeptidase_N-like_N"/>
</dbReference>
<evidence type="ECO:0000313" key="18">
    <source>
        <dbReference type="EMBL" id="SSA35683.1"/>
    </source>
</evidence>
<dbReference type="CDD" id="cd09603">
    <property type="entry name" value="M1_APN_like"/>
    <property type="match status" value="1"/>
</dbReference>
<dbReference type="GO" id="GO:0016285">
    <property type="term" value="F:alanyl aminopeptidase activity"/>
    <property type="evidence" value="ECO:0007669"/>
    <property type="project" value="UniProtKB-EC"/>
</dbReference>
<evidence type="ECO:0000256" key="12">
    <source>
        <dbReference type="ARBA" id="ARBA00029811"/>
    </source>
</evidence>
<feature type="binding site" evidence="15">
    <location>
        <position position="308"/>
    </location>
    <ligand>
        <name>Zn(2+)</name>
        <dbReference type="ChEBI" id="CHEBI:29105"/>
        <note>catalytic</note>
    </ligand>
</feature>
<keyword evidence="7" id="KW-0645">Protease</keyword>
<feature type="active site" description="Proton acceptor" evidence="14">
    <location>
        <position position="286"/>
    </location>
</feature>
<evidence type="ECO:0000256" key="5">
    <source>
        <dbReference type="ARBA" id="ARBA00015611"/>
    </source>
</evidence>
<proteinExistence type="inferred from homology"/>
<keyword evidence="19" id="KW-1185">Reference proteome</keyword>
<dbReference type="SUPFAM" id="SSF63737">
    <property type="entry name" value="Leukotriene A4 hydrolase N-terminal domain"/>
    <property type="match status" value="1"/>
</dbReference>
<dbReference type="GO" id="GO:0006508">
    <property type="term" value="P:proteolysis"/>
    <property type="evidence" value="ECO:0007669"/>
    <property type="project" value="UniProtKB-KW"/>
</dbReference>
<evidence type="ECO:0000256" key="4">
    <source>
        <dbReference type="ARBA" id="ARBA00012564"/>
    </source>
</evidence>
<evidence type="ECO:0000256" key="14">
    <source>
        <dbReference type="PIRSR" id="PIRSR634015-1"/>
    </source>
</evidence>
<dbReference type="GO" id="GO:0005737">
    <property type="term" value="C:cytoplasm"/>
    <property type="evidence" value="ECO:0007669"/>
    <property type="project" value="UniProtKB-SubCell"/>
</dbReference>
<keyword evidence="10 15" id="KW-0862">Zinc</keyword>
<evidence type="ECO:0000256" key="7">
    <source>
        <dbReference type="ARBA" id="ARBA00022670"/>
    </source>
</evidence>
<dbReference type="Pfam" id="PF17900">
    <property type="entry name" value="Peptidase_M1_N"/>
    <property type="match status" value="1"/>
</dbReference>
<comment type="catalytic activity">
    <reaction evidence="1">
        <text>Release of an N-terminal amino acid, Xaa-|-Yaa- from a peptide, amide or arylamide. Xaa is preferably Ala, but may be most amino acids including Pro (slow action). When a terminal hydrophobic residue is followed by a prolyl residue, the two may be released as an intact Xaa-Pro dipeptide.</text>
        <dbReference type="EC" id="3.4.11.2"/>
    </reaction>
</comment>
<feature type="active site" description="Proton donor" evidence="14">
    <location>
        <position position="361"/>
    </location>
</feature>
<dbReference type="RefSeq" id="WP_109689037.1">
    <property type="nucleotide sequence ID" value="NZ_QGDN01000001.1"/>
</dbReference>
<dbReference type="InterPro" id="IPR027268">
    <property type="entry name" value="Peptidase_M4/M1_CTD_sf"/>
</dbReference>
<comment type="similarity">
    <text evidence="3">Belongs to the peptidase M1 family.</text>
</comment>
<organism evidence="18 19">
    <name type="scientific">Branchiibius hedensis</name>
    <dbReference type="NCBI Taxonomy" id="672460"/>
    <lineage>
        <taxon>Bacteria</taxon>
        <taxon>Bacillati</taxon>
        <taxon>Actinomycetota</taxon>
        <taxon>Actinomycetes</taxon>
        <taxon>Micrococcales</taxon>
        <taxon>Dermacoccaceae</taxon>
        <taxon>Branchiibius</taxon>
    </lineage>
</organism>
<feature type="domain" description="Aminopeptidase N-like N-terminal" evidence="17">
    <location>
        <begin position="20"/>
        <end position="189"/>
    </location>
</feature>
<dbReference type="OrthoDB" id="100605at2"/>
<reference evidence="19" key="1">
    <citation type="submission" date="2016-10" db="EMBL/GenBank/DDBJ databases">
        <authorList>
            <person name="Varghese N."/>
            <person name="Submissions S."/>
        </authorList>
    </citation>
    <scope>NUCLEOTIDE SEQUENCE [LARGE SCALE GENOMIC DNA]</scope>
    <source>
        <strain evidence="19">DSM 22951</strain>
    </source>
</reference>
<dbReference type="SUPFAM" id="SSF55486">
    <property type="entry name" value="Metalloproteases ('zincins'), catalytic domain"/>
    <property type="match status" value="1"/>
</dbReference>
<evidence type="ECO:0000256" key="13">
    <source>
        <dbReference type="ARBA" id="ARBA00031533"/>
    </source>
</evidence>
<dbReference type="Pfam" id="PF01433">
    <property type="entry name" value="Peptidase_M1"/>
    <property type="match status" value="1"/>
</dbReference>
<feature type="binding site" evidence="15">
    <location>
        <position position="285"/>
    </location>
    <ligand>
        <name>Zn(2+)</name>
        <dbReference type="ChEBI" id="CHEBI:29105"/>
        <note>catalytic</note>
    </ligand>
</feature>
<dbReference type="Proteomes" id="UP000250028">
    <property type="component" value="Unassembled WGS sequence"/>
</dbReference>
<dbReference type="InterPro" id="IPR001930">
    <property type="entry name" value="Peptidase_M1"/>
</dbReference>
<name>A0A2Y9C290_9MICO</name>
<evidence type="ECO:0000256" key="10">
    <source>
        <dbReference type="ARBA" id="ARBA00022833"/>
    </source>
</evidence>
<evidence type="ECO:0000256" key="1">
    <source>
        <dbReference type="ARBA" id="ARBA00000098"/>
    </source>
</evidence>
<dbReference type="PANTHER" id="PTHR45726">
    <property type="entry name" value="LEUKOTRIENE A-4 HYDROLASE"/>
    <property type="match status" value="1"/>
</dbReference>
<dbReference type="GO" id="GO:0008237">
    <property type="term" value="F:metallopeptidase activity"/>
    <property type="evidence" value="ECO:0007669"/>
    <property type="project" value="UniProtKB-KW"/>
</dbReference>
<comment type="subcellular location">
    <subcellularLocation>
        <location evidence="2">Cytoplasm</location>
    </subcellularLocation>
</comment>
<dbReference type="EMBL" id="UESZ01000001">
    <property type="protein sequence ID" value="SSA35683.1"/>
    <property type="molecule type" value="Genomic_DNA"/>
</dbReference>
<evidence type="ECO:0000313" key="19">
    <source>
        <dbReference type="Proteomes" id="UP000250028"/>
    </source>
</evidence>
<keyword evidence="6" id="KW-0963">Cytoplasm</keyword>
<accession>A0A2Y9C290</accession>